<feature type="chain" id="PRO_5042053461" description="Secreted protein" evidence="1">
    <location>
        <begin position="26"/>
        <end position="69"/>
    </location>
</feature>
<dbReference type="EMBL" id="BSYO01000004">
    <property type="protein sequence ID" value="GMH03294.1"/>
    <property type="molecule type" value="Genomic_DNA"/>
</dbReference>
<evidence type="ECO:0000313" key="3">
    <source>
        <dbReference type="Proteomes" id="UP001279734"/>
    </source>
</evidence>
<comment type="caution">
    <text evidence="2">The sequence shown here is derived from an EMBL/GenBank/DDBJ whole genome shotgun (WGS) entry which is preliminary data.</text>
</comment>
<organism evidence="2 3">
    <name type="scientific">Nepenthes gracilis</name>
    <name type="common">Slender pitcher plant</name>
    <dbReference type="NCBI Taxonomy" id="150966"/>
    <lineage>
        <taxon>Eukaryota</taxon>
        <taxon>Viridiplantae</taxon>
        <taxon>Streptophyta</taxon>
        <taxon>Embryophyta</taxon>
        <taxon>Tracheophyta</taxon>
        <taxon>Spermatophyta</taxon>
        <taxon>Magnoliopsida</taxon>
        <taxon>eudicotyledons</taxon>
        <taxon>Gunneridae</taxon>
        <taxon>Pentapetalae</taxon>
        <taxon>Caryophyllales</taxon>
        <taxon>Nepenthaceae</taxon>
        <taxon>Nepenthes</taxon>
    </lineage>
</organism>
<evidence type="ECO:0000313" key="2">
    <source>
        <dbReference type="EMBL" id="GMH03294.1"/>
    </source>
</evidence>
<dbReference type="AlphaFoldDB" id="A0AAD3S333"/>
<keyword evidence="1" id="KW-0732">Signal</keyword>
<protein>
    <recommendedName>
        <fullName evidence="4">Secreted protein</fullName>
    </recommendedName>
</protein>
<evidence type="ECO:0000256" key="1">
    <source>
        <dbReference type="SAM" id="SignalP"/>
    </source>
</evidence>
<name>A0AAD3S333_NEPGR</name>
<dbReference type="Proteomes" id="UP001279734">
    <property type="component" value="Unassembled WGS sequence"/>
</dbReference>
<accession>A0AAD3S333</accession>
<sequence length="69" mass="8027">MSLTPLLLRALARLLTSLVEQPVAAVTTMLYYSDLLPQNAAMERSVQHDLLHQDNYLFHFVINFLRCFY</sequence>
<feature type="signal peptide" evidence="1">
    <location>
        <begin position="1"/>
        <end position="25"/>
    </location>
</feature>
<gene>
    <name evidence="2" type="ORF">Nepgr_005133</name>
</gene>
<reference evidence="2" key="1">
    <citation type="submission" date="2023-05" db="EMBL/GenBank/DDBJ databases">
        <title>Nepenthes gracilis genome sequencing.</title>
        <authorList>
            <person name="Fukushima K."/>
        </authorList>
    </citation>
    <scope>NUCLEOTIDE SEQUENCE</scope>
    <source>
        <strain evidence="2">SING2019-196</strain>
    </source>
</reference>
<proteinExistence type="predicted"/>
<dbReference type="PANTHER" id="PTHR37900:SF5">
    <property type="entry name" value="OS02G0159250 PROTEIN"/>
    <property type="match status" value="1"/>
</dbReference>
<keyword evidence="3" id="KW-1185">Reference proteome</keyword>
<dbReference type="PANTHER" id="PTHR37900">
    <property type="match status" value="1"/>
</dbReference>
<evidence type="ECO:0008006" key="4">
    <source>
        <dbReference type="Google" id="ProtNLM"/>
    </source>
</evidence>